<dbReference type="Proteomes" id="UP001056708">
    <property type="component" value="Chromosome"/>
</dbReference>
<keyword evidence="3" id="KW-1185">Reference proteome</keyword>
<evidence type="ECO:0000259" key="1">
    <source>
        <dbReference type="Pfam" id="PF07693"/>
    </source>
</evidence>
<dbReference type="RefSeq" id="WP_252664247.1">
    <property type="nucleotide sequence ID" value="NZ_CP098611.1"/>
</dbReference>
<dbReference type="Gene3D" id="3.40.50.300">
    <property type="entry name" value="P-loop containing nucleotide triphosphate hydrolases"/>
    <property type="match status" value="1"/>
</dbReference>
<gene>
    <name evidence="2" type="ORF">NEA10_05470</name>
</gene>
<keyword evidence="2" id="KW-0547">Nucleotide-binding</keyword>
<reference evidence="2" key="1">
    <citation type="submission" date="2022-06" db="EMBL/GenBank/DDBJ databases">
        <title>Genome sequence of Phormidium yuhuli AB48 isolated from an industrial photobioreactor environment.</title>
        <authorList>
            <person name="Qiu Y."/>
            <person name="Noonan A.J.C."/>
            <person name="Dofher K."/>
            <person name="Koch M."/>
            <person name="Kieft B."/>
            <person name="Lin X."/>
            <person name="Ziels R.M."/>
            <person name="Hallam S.J."/>
        </authorList>
    </citation>
    <scope>NUCLEOTIDE SEQUENCE</scope>
    <source>
        <strain evidence="2">AB48</strain>
    </source>
</reference>
<dbReference type="EMBL" id="CP098611">
    <property type="protein sequence ID" value="USR92175.1"/>
    <property type="molecule type" value="Genomic_DNA"/>
</dbReference>
<evidence type="ECO:0000313" key="3">
    <source>
        <dbReference type="Proteomes" id="UP001056708"/>
    </source>
</evidence>
<evidence type="ECO:0000313" key="2">
    <source>
        <dbReference type="EMBL" id="USR92175.1"/>
    </source>
</evidence>
<dbReference type="Pfam" id="PF07693">
    <property type="entry name" value="KAP_NTPase"/>
    <property type="match status" value="1"/>
</dbReference>
<dbReference type="InterPro" id="IPR011646">
    <property type="entry name" value="KAP_P-loop"/>
</dbReference>
<dbReference type="GO" id="GO:0005524">
    <property type="term" value="F:ATP binding"/>
    <property type="evidence" value="ECO:0007669"/>
    <property type="project" value="UniProtKB-KW"/>
</dbReference>
<dbReference type="SUPFAM" id="SSF52540">
    <property type="entry name" value="P-loop containing nucleoside triphosphate hydrolases"/>
    <property type="match status" value="1"/>
</dbReference>
<accession>A0ABY5ASH5</accession>
<name>A0ABY5ASH5_9CYAN</name>
<dbReference type="InterPro" id="IPR027417">
    <property type="entry name" value="P-loop_NTPase"/>
</dbReference>
<organism evidence="2 3">
    <name type="scientific">Phormidium yuhuli AB48</name>
    <dbReference type="NCBI Taxonomy" id="2940671"/>
    <lineage>
        <taxon>Bacteria</taxon>
        <taxon>Bacillati</taxon>
        <taxon>Cyanobacteriota</taxon>
        <taxon>Cyanophyceae</taxon>
        <taxon>Oscillatoriophycideae</taxon>
        <taxon>Oscillatoriales</taxon>
        <taxon>Oscillatoriaceae</taxon>
        <taxon>Phormidium</taxon>
        <taxon>Phormidium yuhuli</taxon>
    </lineage>
</organism>
<feature type="domain" description="KAP NTPase" evidence="1">
    <location>
        <begin position="77"/>
        <end position="238"/>
    </location>
</feature>
<keyword evidence="2" id="KW-0067">ATP-binding</keyword>
<proteinExistence type="predicted"/>
<protein>
    <submittedName>
        <fullName evidence="2">ATP-binding protein</fullName>
    </submittedName>
</protein>
<sequence length="467" mass="53556">MIGVRESCFMVFPPNSDAAILKDLFNSFKPDSPLEPGDPRYVDFQEVRGDEDILTELGGYILKEEDNTYQLYSGHRGSGKSTELKRLAAYLERQGCVVVYFAAATEDAGDLSFQDTQYQDILLSCTRQLLEKLQDDVDYSPIWHWLEARWETLKELALTDVSLNQINIQVAIPLLSKITAAVRTEPNKRDEIRKLVEANTESLVKALNAFIDNAKQQLKSGNNRIVIIADNLDRIAQIEEPDKMTNLEEIFINRSELMRSLNCHMVYTAPISLLYSRSASNLQDIYGKPQILPMVMVQNRDGEAVDEGIQQLRLAMERRVMEQVDGLSLVPDVFEAEAVVVLLCLSCGGHLRDLMHIIRNAINRTSELPIRMKQVKRAIADFRPAYLDAVLEHEWDLLFQVHQNKTRLNDLDGLYRALLGRRCILEYRFFDEVEEDVVRWYDVHPLIRGSKPFRERWAVFSKGDSEG</sequence>